<evidence type="ECO:0000256" key="1">
    <source>
        <dbReference type="ARBA" id="ARBA00001933"/>
    </source>
</evidence>
<dbReference type="EMBL" id="CP049266">
    <property type="protein sequence ID" value="QPH91360.1"/>
    <property type="molecule type" value="Genomic_DNA"/>
</dbReference>
<dbReference type="PIRSF" id="PIRSF000521">
    <property type="entry name" value="Transaminase_4ab_Lys_Orn"/>
    <property type="match status" value="1"/>
</dbReference>
<evidence type="ECO:0000313" key="4">
    <source>
        <dbReference type="EMBL" id="QPH91360.1"/>
    </source>
</evidence>
<accession>A0A7S9RGI5</accession>
<evidence type="ECO:0000256" key="3">
    <source>
        <dbReference type="RuleBase" id="RU003560"/>
    </source>
</evidence>
<comment type="similarity">
    <text evidence="3">Belongs to the class-III pyridoxal-phosphate-dependent aminotransferase family.</text>
</comment>
<dbReference type="AlphaFoldDB" id="A0A7S9RGI5"/>
<sequence>MISNFDKSNILRKKASFLIPGGAHTYSKGDDQFPQLSPHSIVKGKGARIWDVDGNEFIDWGMGLTSVLLGHAYDPILDVVKKELDNGCNFIRPSFLEAEVAELISNQIPSAEMVKFGKNGSNATTAAVKLARAYTGKEIVLRCFDQPFFSIDDWFIGDTEISSGVTQRTKSETKHFKYNDLDDLKNKIDEYKKAGIACVILEPAATEEPKEGYLQNVKDLCEKEGIVLIFDEVVSGFRFHPRGAQYLYGVTPHLSTFGKAIANGFSISALVGRRDIMKLGGLEHDQERVFLLSTTYGGETHHLRAAQKNIEILNQNNYEITKYIWSVGKKIKDSFNSIAEKYSIQEYAKIMGVDCRPYFYFKDNFMRTLFQQEMIKNGVLAQSINPSFSHRDSEISQTIEAFERSLKLLALAIETNKVNDLLVGPPIKPVFRKFN</sequence>
<dbReference type="InterPro" id="IPR015421">
    <property type="entry name" value="PyrdxlP-dep_Trfase_major"/>
</dbReference>
<protein>
    <submittedName>
        <fullName evidence="4">Glutamate-1-semialdehyde 2,1-aminomutase</fullName>
        <ecNumber evidence="4">5.4.3.8</ecNumber>
    </submittedName>
</protein>
<keyword evidence="4" id="KW-0413">Isomerase</keyword>
<dbReference type="PANTHER" id="PTHR43713:SF3">
    <property type="entry name" value="GLUTAMATE-1-SEMIALDEHYDE 2,1-AMINOMUTASE 1, CHLOROPLASTIC-RELATED"/>
    <property type="match status" value="1"/>
</dbReference>
<dbReference type="RefSeq" id="WP_107714514.1">
    <property type="nucleotide sequence ID" value="NZ_CP049266.1"/>
</dbReference>
<dbReference type="SUPFAM" id="SSF53383">
    <property type="entry name" value="PLP-dependent transferases"/>
    <property type="match status" value="1"/>
</dbReference>
<dbReference type="InterPro" id="IPR015422">
    <property type="entry name" value="PyrdxlP-dep_Trfase_small"/>
</dbReference>
<reference evidence="4 5" key="1">
    <citation type="journal article" date="2018" name="Emerg. Microbes Infect.">
        <title>Genomic analysis of oral Campylobacter concisus strains identified a potential bacterial molecular marker associated with active Crohn's disease.</title>
        <authorList>
            <person name="Liu F."/>
            <person name="Ma R."/>
            <person name="Tay C.Y.A."/>
            <person name="Octavia S."/>
            <person name="Lan R."/>
            <person name="Chung H.K.L."/>
            <person name="Riordan S.M."/>
            <person name="Grimm M.C."/>
            <person name="Leong R.W."/>
            <person name="Tanaka M.M."/>
            <person name="Connor S."/>
            <person name="Zhang L."/>
        </authorList>
    </citation>
    <scope>NUCLEOTIDE SEQUENCE [LARGE SCALE GENOMIC DNA]</scope>
    <source>
        <strain evidence="4 5">P1CDO3</strain>
    </source>
</reference>
<evidence type="ECO:0000313" key="5">
    <source>
        <dbReference type="Proteomes" id="UP000594404"/>
    </source>
</evidence>
<dbReference type="InterPro" id="IPR005814">
    <property type="entry name" value="Aminotrans_3"/>
</dbReference>
<dbReference type="GO" id="GO:0030170">
    <property type="term" value="F:pyridoxal phosphate binding"/>
    <property type="evidence" value="ECO:0007669"/>
    <property type="project" value="InterPro"/>
</dbReference>
<dbReference type="Proteomes" id="UP000594404">
    <property type="component" value="Chromosome"/>
</dbReference>
<dbReference type="EC" id="5.4.3.8" evidence="4"/>
<dbReference type="Gene3D" id="3.40.640.10">
    <property type="entry name" value="Type I PLP-dependent aspartate aminotransferase-like (Major domain)"/>
    <property type="match status" value="1"/>
</dbReference>
<keyword evidence="2 3" id="KW-0663">Pyridoxal phosphate</keyword>
<dbReference type="GO" id="GO:0008483">
    <property type="term" value="F:transaminase activity"/>
    <property type="evidence" value="ECO:0007669"/>
    <property type="project" value="InterPro"/>
</dbReference>
<dbReference type="InterPro" id="IPR015424">
    <property type="entry name" value="PyrdxlP-dep_Trfase"/>
</dbReference>
<gene>
    <name evidence="4" type="ORF">CVT01_02075</name>
</gene>
<name>A0A7S9RGI5_9BACT</name>
<comment type="cofactor">
    <cofactor evidence="1">
        <name>pyridoxal 5'-phosphate</name>
        <dbReference type="ChEBI" id="CHEBI:597326"/>
    </cofactor>
</comment>
<dbReference type="InterPro" id="IPR049704">
    <property type="entry name" value="Aminotrans_3_PPA_site"/>
</dbReference>
<dbReference type="GO" id="GO:0042286">
    <property type="term" value="F:glutamate-1-semialdehyde 2,1-aminomutase activity"/>
    <property type="evidence" value="ECO:0007669"/>
    <property type="project" value="UniProtKB-EC"/>
</dbReference>
<dbReference type="Pfam" id="PF00202">
    <property type="entry name" value="Aminotran_3"/>
    <property type="match status" value="1"/>
</dbReference>
<evidence type="ECO:0000256" key="2">
    <source>
        <dbReference type="ARBA" id="ARBA00022898"/>
    </source>
</evidence>
<dbReference type="Gene3D" id="3.90.1150.10">
    <property type="entry name" value="Aspartate Aminotransferase, domain 1"/>
    <property type="match status" value="1"/>
</dbReference>
<organism evidence="4 5">
    <name type="scientific">Campylobacter concisus</name>
    <dbReference type="NCBI Taxonomy" id="199"/>
    <lineage>
        <taxon>Bacteria</taxon>
        <taxon>Pseudomonadati</taxon>
        <taxon>Campylobacterota</taxon>
        <taxon>Epsilonproteobacteria</taxon>
        <taxon>Campylobacterales</taxon>
        <taxon>Campylobacteraceae</taxon>
        <taxon>Campylobacter</taxon>
    </lineage>
</organism>
<dbReference type="NCBIfam" id="NF004856">
    <property type="entry name" value="PRK06209.1"/>
    <property type="match status" value="1"/>
</dbReference>
<dbReference type="PANTHER" id="PTHR43713">
    <property type="entry name" value="GLUTAMATE-1-SEMIALDEHYDE 2,1-AMINOMUTASE"/>
    <property type="match status" value="1"/>
</dbReference>
<proteinExistence type="inferred from homology"/>
<dbReference type="PROSITE" id="PS00600">
    <property type="entry name" value="AA_TRANSFER_CLASS_3"/>
    <property type="match status" value="1"/>
</dbReference>